<reference evidence="12" key="1">
    <citation type="submission" date="2012-11" db="EMBL/GenBank/DDBJ databases">
        <title>Permanent draft genomes of Rhodopirellula europaea strain SH398 and 6C.</title>
        <authorList>
            <person name="Richter M."/>
            <person name="Richter-Heitmann T."/>
            <person name="Frank C."/>
            <person name="Harder J."/>
            <person name="Glockner F.O."/>
        </authorList>
    </citation>
    <scope>NUCLEOTIDE SEQUENCE</scope>
    <source>
        <strain evidence="12">6C</strain>
    </source>
</reference>
<dbReference type="Pfam" id="PF13522">
    <property type="entry name" value="GATase_6"/>
    <property type="match status" value="1"/>
</dbReference>
<dbReference type="AlphaFoldDB" id="M2B7N9"/>
<evidence type="ECO:0000256" key="2">
    <source>
        <dbReference type="ARBA" id="ARBA00005752"/>
    </source>
</evidence>
<dbReference type="SUPFAM" id="SSF52402">
    <property type="entry name" value="Adenine nucleotide alpha hydrolases-like"/>
    <property type="match status" value="1"/>
</dbReference>
<dbReference type="InterPro" id="IPR033738">
    <property type="entry name" value="AsnB_N"/>
</dbReference>
<keyword evidence="4 9" id="KW-0547">Nucleotide-binding</keyword>
<dbReference type="Pfam" id="PF00733">
    <property type="entry name" value="Asn_synthase"/>
    <property type="match status" value="1"/>
</dbReference>
<dbReference type="SUPFAM" id="SSF56235">
    <property type="entry name" value="N-terminal nucleophile aminohydrolases (Ntn hydrolases)"/>
    <property type="match status" value="1"/>
</dbReference>
<dbReference type="CDD" id="cd01991">
    <property type="entry name" value="Asn_synthase_B_C"/>
    <property type="match status" value="1"/>
</dbReference>
<dbReference type="PATRIC" id="fig|1263867.3.peg.1595"/>
<dbReference type="NCBIfam" id="TIGR01536">
    <property type="entry name" value="asn_synth_AEB"/>
    <property type="match status" value="1"/>
</dbReference>
<name>M2B7N9_9BACT</name>
<dbReference type="Proteomes" id="UP000011529">
    <property type="component" value="Unassembled WGS sequence"/>
</dbReference>
<evidence type="ECO:0000256" key="9">
    <source>
        <dbReference type="PIRSR" id="PIRSR001589-2"/>
    </source>
</evidence>
<dbReference type="PANTHER" id="PTHR43284:SF1">
    <property type="entry name" value="ASPARAGINE SYNTHETASE"/>
    <property type="match status" value="1"/>
</dbReference>
<accession>M2B7N9</accession>
<dbReference type="GO" id="GO:0005829">
    <property type="term" value="C:cytosol"/>
    <property type="evidence" value="ECO:0007669"/>
    <property type="project" value="TreeGrafter"/>
</dbReference>
<evidence type="ECO:0000313" key="12">
    <source>
        <dbReference type="EMBL" id="EMB17743.1"/>
    </source>
</evidence>
<protein>
    <recommendedName>
        <fullName evidence="3">asparagine synthase (glutamine-hydrolyzing)</fullName>
        <ecNumber evidence="3">6.3.5.4</ecNumber>
    </recommendedName>
</protein>
<keyword evidence="8" id="KW-0028">Amino-acid biosynthesis</keyword>
<feature type="binding site" evidence="9">
    <location>
        <begin position="388"/>
        <end position="389"/>
    </location>
    <ligand>
        <name>ATP</name>
        <dbReference type="ChEBI" id="CHEBI:30616"/>
    </ligand>
</feature>
<feature type="domain" description="Glutamine amidotransferase type-2" evidence="11">
    <location>
        <begin position="17"/>
        <end position="229"/>
    </location>
</feature>
<organism evidence="12 13">
    <name type="scientific">Rhodopirellula europaea 6C</name>
    <dbReference type="NCBI Taxonomy" id="1263867"/>
    <lineage>
        <taxon>Bacteria</taxon>
        <taxon>Pseudomonadati</taxon>
        <taxon>Planctomycetota</taxon>
        <taxon>Planctomycetia</taxon>
        <taxon>Pirellulales</taxon>
        <taxon>Pirellulaceae</taxon>
        <taxon>Rhodopirellula</taxon>
    </lineage>
</organism>
<feature type="active site" description="For GATase activity" evidence="8">
    <location>
        <position position="17"/>
    </location>
</feature>
<dbReference type="PANTHER" id="PTHR43284">
    <property type="entry name" value="ASPARAGINE SYNTHETASE (GLUTAMINE-HYDROLYZING)"/>
    <property type="match status" value="1"/>
</dbReference>
<evidence type="ECO:0000256" key="6">
    <source>
        <dbReference type="ARBA" id="ARBA00022962"/>
    </source>
</evidence>
<dbReference type="InterPro" id="IPR051786">
    <property type="entry name" value="ASN_synthetase/amidase"/>
</dbReference>
<keyword evidence="8" id="KW-0061">Asparagine biosynthesis</keyword>
<dbReference type="Gene3D" id="3.40.50.620">
    <property type="entry name" value="HUPs"/>
    <property type="match status" value="2"/>
</dbReference>
<dbReference type="PROSITE" id="PS51278">
    <property type="entry name" value="GATASE_TYPE_2"/>
    <property type="match status" value="1"/>
</dbReference>
<dbReference type="InterPro" id="IPR014729">
    <property type="entry name" value="Rossmann-like_a/b/a_fold"/>
</dbReference>
<evidence type="ECO:0000313" key="13">
    <source>
        <dbReference type="Proteomes" id="UP000011529"/>
    </source>
</evidence>
<dbReference type="Gene3D" id="3.60.20.10">
    <property type="entry name" value="Glutamine Phosphoribosylpyrophosphate, subunit 1, domain 1"/>
    <property type="match status" value="1"/>
</dbReference>
<dbReference type="InterPro" id="IPR006426">
    <property type="entry name" value="Asn_synth_AEB"/>
</dbReference>
<evidence type="ECO:0000256" key="7">
    <source>
        <dbReference type="ARBA" id="ARBA00048741"/>
    </source>
</evidence>
<evidence type="ECO:0000256" key="5">
    <source>
        <dbReference type="ARBA" id="ARBA00022840"/>
    </source>
</evidence>
<keyword evidence="13" id="KW-1185">Reference proteome</keyword>
<evidence type="ECO:0000256" key="8">
    <source>
        <dbReference type="PIRSR" id="PIRSR001589-1"/>
    </source>
</evidence>
<comment type="catalytic activity">
    <reaction evidence="7">
        <text>L-aspartate + L-glutamine + ATP + H2O = L-asparagine + L-glutamate + AMP + diphosphate + H(+)</text>
        <dbReference type="Rhea" id="RHEA:12228"/>
        <dbReference type="ChEBI" id="CHEBI:15377"/>
        <dbReference type="ChEBI" id="CHEBI:15378"/>
        <dbReference type="ChEBI" id="CHEBI:29985"/>
        <dbReference type="ChEBI" id="CHEBI:29991"/>
        <dbReference type="ChEBI" id="CHEBI:30616"/>
        <dbReference type="ChEBI" id="CHEBI:33019"/>
        <dbReference type="ChEBI" id="CHEBI:58048"/>
        <dbReference type="ChEBI" id="CHEBI:58359"/>
        <dbReference type="ChEBI" id="CHEBI:456215"/>
        <dbReference type="EC" id="6.3.5.4"/>
    </reaction>
</comment>
<evidence type="ECO:0000256" key="4">
    <source>
        <dbReference type="ARBA" id="ARBA00022741"/>
    </source>
</evidence>
<feature type="site" description="Important for beta-aspartyl-AMP intermediate formation" evidence="10">
    <location>
        <position position="390"/>
    </location>
</feature>
<comment type="caution">
    <text evidence="12">The sequence shown here is derived from an EMBL/GenBank/DDBJ whole genome shotgun (WGS) entry which is preliminary data.</text>
</comment>
<reference evidence="12" key="2">
    <citation type="journal article" date="2013" name="Mar. Genomics">
        <title>Expression of sulfatases in Rhodopirellula baltica and the diversity of sulfatases in the genus Rhodopirellula.</title>
        <authorList>
            <person name="Wegner C.E."/>
            <person name="Richter-Heitmann T."/>
            <person name="Klindworth A."/>
            <person name="Klockow C."/>
            <person name="Richter M."/>
            <person name="Achstetter T."/>
            <person name="Glockner F.O."/>
            <person name="Harder J."/>
        </authorList>
    </citation>
    <scope>NUCLEOTIDE SEQUENCE [LARGE SCALE GENOMIC DNA]</scope>
    <source>
        <strain evidence="12">6C</strain>
    </source>
</reference>
<dbReference type="InterPro" id="IPR029055">
    <property type="entry name" value="Ntn_hydrolases_N"/>
</dbReference>
<dbReference type="PIRSF" id="PIRSF001589">
    <property type="entry name" value="Asn_synthetase_glu-h"/>
    <property type="match status" value="1"/>
</dbReference>
<evidence type="ECO:0000256" key="3">
    <source>
        <dbReference type="ARBA" id="ARBA00012737"/>
    </source>
</evidence>
<dbReference type="InterPro" id="IPR001962">
    <property type="entry name" value="Asn_synthase"/>
</dbReference>
<comment type="similarity">
    <text evidence="2">Belongs to the asparagine synthetase family.</text>
</comment>
<keyword evidence="6 8" id="KW-0315">Glutamine amidotransferase</keyword>
<sequence>MPLGKINQLPGTSKLMCGVTGLVGLRSADRIAEMTDRLIHRGPDGGATWTSDDSVLSLGHRRLSIIDPRVVSAQPMRSRCERYVIVFNGEIYNFRELRAKLSGHPFRTESDTEVLLETIAKLGVCETLSLLNGMFAFAVYDTHRKQLHLAIDRLGEKPLYYGEVQGTAEPVFAFASELKALTCIQGFSNPIDDEALTSYLRYNYVAAPRSIYQGIRKLEPGQHLIFHLGEGHAELAESHLYWDAQQVIEQSLANPLVGSEQQLLDGLEDQIRQSVASRMVADVPLGAFLSGGYDSTLVVAMMAASVNQPVRTFSIGQQDPLYNEADHARAVAEYLGTDHTEWILSPEDALEVIPKLGEMFCEPFADASQIPTYLVANMTRQHVTVALSGDGGDELFGGYNRHFRAGSLWSRIRRAPVWSRKMLAHAIQSVSATQWDQLYKRFSFLRGRRGEFALPGVKLHKLAGVLHSNSPIDLYQRLASVNQQPLSLLRGGQEPKDRLSESNDLIDSMQFEELMMFLDMVSYLPGDILAKVDRATMATSLESRVPLLDHRLVEHAWRMPLSMKIRNGDGKWALKQIVHRHVPKEMMERPKMGFSIPLSRWLRGPLRDWSANLLDRDRLSADRHFDVDAVHRLWNAHLSGKQENEHQLWAVLMFQSWKESHI</sequence>
<feature type="binding site" evidence="9">
    <location>
        <position position="111"/>
    </location>
    <ligand>
        <name>L-glutamine</name>
        <dbReference type="ChEBI" id="CHEBI:58359"/>
    </ligand>
</feature>
<dbReference type="GO" id="GO:0006529">
    <property type="term" value="P:asparagine biosynthetic process"/>
    <property type="evidence" value="ECO:0007669"/>
    <property type="project" value="UniProtKB-KW"/>
</dbReference>
<evidence type="ECO:0000256" key="1">
    <source>
        <dbReference type="ARBA" id="ARBA00005187"/>
    </source>
</evidence>
<keyword evidence="5 9" id="KW-0067">ATP-binding</keyword>
<feature type="binding site" evidence="9">
    <location>
        <position position="315"/>
    </location>
    <ligand>
        <name>ATP</name>
        <dbReference type="ChEBI" id="CHEBI:30616"/>
    </ligand>
</feature>
<dbReference type="EC" id="6.3.5.4" evidence="3"/>
<dbReference type="GO" id="GO:0004066">
    <property type="term" value="F:asparagine synthase (glutamine-hydrolyzing) activity"/>
    <property type="evidence" value="ECO:0007669"/>
    <property type="project" value="UniProtKB-EC"/>
</dbReference>
<comment type="pathway">
    <text evidence="1">Amino-acid biosynthesis; L-asparagine biosynthesis; L-asparagine from L-aspartate (L-Gln route): step 1/1.</text>
</comment>
<dbReference type="InterPro" id="IPR017932">
    <property type="entry name" value="GATase_2_dom"/>
</dbReference>
<evidence type="ECO:0000259" key="11">
    <source>
        <dbReference type="PROSITE" id="PS51278"/>
    </source>
</evidence>
<dbReference type="CDD" id="cd00712">
    <property type="entry name" value="AsnB"/>
    <property type="match status" value="1"/>
</dbReference>
<evidence type="ECO:0000256" key="10">
    <source>
        <dbReference type="PIRSR" id="PIRSR001589-3"/>
    </source>
</evidence>
<gene>
    <name evidence="12" type="ORF">RE6C_01510</name>
</gene>
<proteinExistence type="inferred from homology"/>
<dbReference type="GO" id="GO:0005524">
    <property type="term" value="F:ATP binding"/>
    <property type="evidence" value="ECO:0007669"/>
    <property type="project" value="UniProtKB-KW"/>
</dbReference>
<dbReference type="EMBL" id="ANMO01000089">
    <property type="protein sequence ID" value="EMB17743.1"/>
    <property type="molecule type" value="Genomic_DNA"/>
</dbReference>